<dbReference type="InterPro" id="IPR008274">
    <property type="entry name" value="AldOxase/xan_DH_MoCoBD1"/>
</dbReference>
<dbReference type="Gene3D" id="3.90.1170.50">
    <property type="entry name" value="Aldehyde oxidase/xanthine dehydrogenase, a/b hammerhead"/>
    <property type="match status" value="1"/>
</dbReference>
<accession>A0ABZ2K5H2</accession>
<sequence length="737" mass="79556">MTQWMVGKGIDRVDARLKVTGKADYAAEAQVPGVVHAAIATSTVARGRIASLETKEAERAPGVLAVLSHLRAPKLPGIREKTTPQDRYLQLFQDDRILYNEHPIALVVADTLEHAQYGASLVVARYETEPFSIDMNAEAPRAYAPPNAGPHGTTDSHRGDVNAGLAAAKVTVRQTYSTPTEHHNPMEPHASIAVWQGEDRVTIYDTTQGIFGVRNKVATLFGIPKENVRIVSHYVGGGFGCKGSPWSYVALAAMGAKVVGRPVKLVVTRPQMFTLVGHRPHTLQAVALGADGEGKLTAISHDVRSTTSRFDEFVEPSALQTRMLYACPNVSTTHRLVRLDIPTPTFTRAPGLSTGTFALESAMDELAYALKMDPIALRLKNYAETDPDTGKPWSSKSLRECYRRGAEKFGWSRRTPDPRSMRDGRWRIGWGMATATYPATQRPASAVARIRADGSALVQAGSQDIGTGTYTIMTQIAADALALPLARVRFELGDTLFPETPVSGGSQTAASVGSAVKMAGLAVRTKLAEMAVADPQSPLYGRPVAAIDAEEGSLFVKGNRARKDGFGDIVKRSGKLEIEARVDNQEKEDRKRYATHAFGAQFAEVKVDEDLGLVRVTRFVGAFGAGKILNAKTAESQLQGGIVWGIGLALHEHTWRDDRSGRVTTRDLADYHVPVNADVPHIEVITVDEVDPYVNEVGAKGIGEIGITGTGAAIANAVYHATGRRIRDLPITLDALL</sequence>
<dbReference type="PANTHER" id="PTHR11908">
    <property type="entry name" value="XANTHINE DEHYDROGENASE"/>
    <property type="match status" value="1"/>
</dbReference>
<dbReference type="SUPFAM" id="SSF54665">
    <property type="entry name" value="CO dehydrogenase molybdoprotein N-domain-like"/>
    <property type="match status" value="1"/>
</dbReference>
<dbReference type="SMART" id="SM01008">
    <property type="entry name" value="Ald_Xan_dh_C"/>
    <property type="match status" value="1"/>
</dbReference>
<evidence type="ECO:0000313" key="2">
    <source>
        <dbReference type="EMBL" id="WXA93941.1"/>
    </source>
</evidence>
<dbReference type="PANTHER" id="PTHR11908:SF153">
    <property type="entry name" value="DEHYDROGENASE"/>
    <property type="match status" value="1"/>
</dbReference>
<protein>
    <submittedName>
        <fullName evidence="2">Xanthine dehydrogenase family protein molybdopterin-binding subunit</fullName>
    </submittedName>
</protein>
<dbReference type="InterPro" id="IPR037165">
    <property type="entry name" value="AldOxase/xan_DH_Mopterin-bd_sf"/>
</dbReference>
<dbReference type="InterPro" id="IPR046867">
    <property type="entry name" value="AldOxase/xan_DH_MoCoBD2"/>
</dbReference>
<evidence type="ECO:0000259" key="1">
    <source>
        <dbReference type="SMART" id="SM01008"/>
    </source>
</evidence>
<dbReference type="Gene3D" id="3.30.365.10">
    <property type="entry name" value="Aldehyde oxidase/xanthine dehydrogenase, molybdopterin binding domain"/>
    <property type="match status" value="4"/>
</dbReference>
<dbReference type="Pfam" id="PF02738">
    <property type="entry name" value="MoCoBD_1"/>
    <property type="match status" value="1"/>
</dbReference>
<feature type="domain" description="Aldehyde oxidase/xanthine dehydrogenase a/b hammerhead" evidence="1">
    <location>
        <begin position="20"/>
        <end position="130"/>
    </location>
</feature>
<proteinExistence type="predicted"/>
<keyword evidence="3" id="KW-1185">Reference proteome</keyword>
<organism evidence="2 3">
    <name type="scientific">Pendulispora brunnea</name>
    <dbReference type="NCBI Taxonomy" id="2905690"/>
    <lineage>
        <taxon>Bacteria</taxon>
        <taxon>Pseudomonadati</taxon>
        <taxon>Myxococcota</taxon>
        <taxon>Myxococcia</taxon>
        <taxon>Myxococcales</taxon>
        <taxon>Sorangiineae</taxon>
        <taxon>Pendulisporaceae</taxon>
        <taxon>Pendulispora</taxon>
    </lineage>
</organism>
<dbReference type="EMBL" id="CP089982">
    <property type="protein sequence ID" value="WXA93941.1"/>
    <property type="molecule type" value="Genomic_DNA"/>
</dbReference>
<dbReference type="RefSeq" id="WP_394844542.1">
    <property type="nucleotide sequence ID" value="NZ_CP089982.1"/>
</dbReference>
<dbReference type="InterPro" id="IPR016208">
    <property type="entry name" value="Ald_Oxase/xanthine_DH-like"/>
</dbReference>
<dbReference type="InterPro" id="IPR000674">
    <property type="entry name" value="Ald_Oxase/Xan_DH_a/b"/>
</dbReference>
<dbReference type="Pfam" id="PF20256">
    <property type="entry name" value="MoCoBD_2"/>
    <property type="match status" value="1"/>
</dbReference>
<dbReference type="SUPFAM" id="SSF56003">
    <property type="entry name" value="Molybdenum cofactor-binding domain"/>
    <property type="match status" value="1"/>
</dbReference>
<reference evidence="2 3" key="1">
    <citation type="submission" date="2021-12" db="EMBL/GenBank/DDBJ databases">
        <title>Discovery of the Pendulisporaceae a myxobacterial family with distinct sporulation behavior and unique specialized metabolism.</title>
        <authorList>
            <person name="Garcia R."/>
            <person name="Popoff A."/>
            <person name="Bader C.D."/>
            <person name="Loehr J."/>
            <person name="Walesch S."/>
            <person name="Walt C."/>
            <person name="Boldt J."/>
            <person name="Bunk B."/>
            <person name="Haeckl F.J.F.P.J."/>
            <person name="Gunesch A.P."/>
            <person name="Birkelbach J."/>
            <person name="Nuebel U."/>
            <person name="Pietschmann T."/>
            <person name="Bach T."/>
            <person name="Mueller R."/>
        </authorList>
    </citation>
    <scope>NUCLEOTIDE SEQUENCE [LARGE SCALE GENOMIC DNA]</scope>
    <source>
        <strain evidence="2 3">MSr12523</strain>
    </source>
</reference>
<evidence type="ECO:0000313" key="3">
    <source>
        <dbReference type="Proteomes" id="UP001379533"/>
    </source>
</evidence>
<dbReference type="Pfam" id="PF01315">
    <property type="entry name" value="Ald_Xan_dh_C"/>
    <property type="match status" value="1"/>
</dbReference>
<dbReference type="Proteomes" id="UP001379533">
    <property type="component" value="Chromosome"/>
</dbReference>
<gene>
    <name evidence="2" type="ORF">LZC95_46745</name>
</gene>
<name>A0ABZ2K5H2_9BACT</name>
<dbReference type="InterPro" id="IPR036856">
    <property type="entry name" value="Ald_Oxase/Xan_DH_a/b_sf"/>
</dbReference>